<protein>
    <submittedName>
        <fullName evidence="1">Uncharacterized protein</fullName>
    </submittedName>
</protein>
<dbReference type="EMBL" id="BTGD01000010">
    <property type="protein sequence ID" value="GMM56753.1"/>
    <property type="molecule type" value="Genomic_DNA"/>
</dbReference>
<sequence length="145" mass="16415">MDLSYKTIDKHSSDDDRYDCNYEAVDHTNEAGVEDDSPLIEEGADNSNDITIANIFSQGDIDTLTRTLARDALWKRSSSMHENSLFNKQESKALLKDLTLSLSRIKIPKAHLFCPEIGDPQTIELILLYTSFMQERGMLSMQQPS</sequence>
<accession>A0AAV5RZN7</accession>
<evidence type="ECO:0000313" key="1">
    <source>
        <dbReference type="EMBL" id="GMM56753.1"/>
    </source>
</evidence>
<name>A0AAV5RZN7_MAUHU</name>
<evidence type="ECO:0000313" key="2">
    <source>
        <dbReference type="Proteomes" id="UP001377567"/>
    </source>
</evidence>
<gene>
    <name evidence="1" type="ORF">DAKH74_033690</name>
</gene>
<reference evidence="1 2" key="1">
    <citation type="journal article" date="2023" name="Elife">
        <title>Identification of key yeast species and microbe-microbe interactions impacting larval growth of Drosophila in the wild.</title>
        <authorList>
            <person name="Mure A."/>
            <person name="Sugiura Y."/>
            <person name="Maeda R."/>
            <person name="Honda K."/>
            <person name="Sakurai N."/>
            <person name="Takahashi Y."/>
            <person name="Watada M."/>
            <person name="Katoh T."/>
            <person name="Gotoh A."/>
            <person name="Gotoh Y."/>
            <person name="Taniguchi I."/>
            <person name="Nakamura K."/>
            <person name="Hayashi T."/>
            <person name="Katayama T."/>
            <person name="Uemura T."/>
            <person name="Hattori Y."/>
        </authorList>
    </citation>
    <scope>NUCLEOTIDE SEQUENCE [LARGE SCALE GENOMIC DNA]</scope>
    <source>
        <strain evidence="1 2">KH-74</strain>
    </source>
</reference>
<organism evidence="1 2">
    <name type="scientific">Maudiozyma humilis</name>
    <name type="common">Sour dough yeast</name>
    <name type="synonym">Kazachstania humilis</name>
    <dbReference type="NCBI Taxonomy" id="51915"/>
    <lineage>
        <taxon>Eukaryota</taxon>
        <taxon>Fungi</taxon>
        <taxon>Dikarya</taxon>
        <taxon>Ascomycota</taxon>
        <taxon>Saccharomycotina</taxon>
        <taxon>Saccharomycetes</taxon>
        <taxon>Saccharomycetales</taxon>
        <taxon>Saccharomycetaceae</taxon>
        <taxon>Maudiozyma</taxon>
    </lineage>
</organism>
<keyword evidence="2" id="KW-1185">Reference proteome</keyword>
<dbReference type="Proteomes" id="UP001377567">
    <property type="component" value="Unassembled WGS sequence"/>
</dbReference>
<comment type="caution">
    <text evidence="1">The sequence shown here is derived from an EMBL/GenBank/DDBJ whole genome shotgun (WGS) entry which is preliminary data.</text>
</comment>
<dbReference type="AlphaFoldDB" id="A0AAV5RZN7"/>
<proteinExistence type="predicted"/>